<dbReference type="GO" id="GO:0006259">
    <property type="term" value="P:DNA metabolic process"/>
    <property type="evidence" value="ECO:0007669"/>
    <property type="project" value="UniProtKB-ARBA"/>
</dbReference>
<feature type="domain" description="Exonuclease" evidence="4">
    <location>
        <begin position="43"/>
        <end position="243"/>
    </location>
</feature>
<proteinExistence type="predicted"/>
<dbReference type="InterPro" id="IPR012337">
    <property type="entry name" value="RNaseH-like_sf"/>
</dbReference>
<name>A0AB73QJP7_PSESS</name>
<evidence type="ECO:0000259" key="4">
    <source>
        <dbReference type="SMART" id="SM00479"/>
    </source>
</evidence>
<protein>
    <submittedName>
        <fullName evidence="5">DNA polymerase III subunit epsilon</fullName>
    </submittedName>
</protein>
<evidence type="ECO:0000256" key="2">
    <source>
        <dbReference type="ARBA" id="ARBA00022801"/>
    </source>
</evidence>
<sequence length="244" mass="27243">MDRRRRCRWRRPVAASQLTQPTQHHRAPTGAFFSPGENQMSQLIAFYDTETTGLPRFKDPSDDPRQPHLVDICILLYTPQGELVDSFEAMIKPEGWTIPDEVAAIHGITTEMALEQGIPELEALGGFLRVYEQAGLRVAHNVSFDDRIMRIAIKRFIGEQAANEFKAMPNYCTCQSSKNIVKCPPTAKMIAAGFGRPGMYKVPTVAEALRHFTGEELVGGHRARPDTEACARIYFAMNPPAQVA</sequence>
<dbReference type="Proteomes" id="UP000216306">
    <property type="component" value="Unassembled WGS sequence"/>
</dbReference>
<evidence type="ECO:0000313" key="6">
    <source>
        <dbReference type="Proteomes" id="UP000216306"/>
    </source>
</evidence>
<dbReference type="GO" id="GO:0003676">
    <property type="term" value="F:nucleic acid binding"/>
    <property type="evidence" value="ECO:0007669"/>
    <property type="project" value="InterPro"/>
</dbReference>
<evidence type="ECO:0000313" key="5">
    <source>
        <dbReference type="EMBL" id="PAB32800.1"/>
    </source>
</evidence>
<evidence type="ECO:0000256" key="1">
    <source>
        <dbReference type="ARBA" id="ARBA00022722"/>
    </source>
</evidence>
<dbReference type="AlphaFoldDB" id="A0AB73QJP7"/>
<gene>
    <name evidence="5" type="ORF">CC205_13465</name>
</gene>
<dbReference type="Pfam" id="PF00929">
    <property type="entry name" value="RNase_T"/>
    <property type="match status" value="1"/>
</dbReference>
<comment type="caution">
    <text evidence="5">The sequence shown here is derived from an EMBL/GenBank/DDBJ whole genome shotgun (WGS) entry which is preliminary data.</text>
</comment>
<organism evidence="5 6">
    <name type="scientific">Pseudomonas savastanoi pv. nerii</name>
    <dbReference type="NCBI Taxonomy" id="360921"/>
    <lineage>
        <taxon>Bacteria</taxon>
        <taxon>Pseudomonadati</taxon>
        <taxon>Pseudomonadota</taxon>
        <taxon>Gammaproteobacteria</taxon>
        <taxon>Pseudomonadales</taxon>
        <taxon>Pseudomonadaceae</taxon>
        <taxon>Pseudomonas</taxon>
    </lineage>
</organism>
<dbReference type="InterPro" id="IPR036397">
    <property type="entry name" value="RNaseH_sf"/>
</dbReference>
<dbReference type="PANTHER" id="PTHR30231:SF4">
    <property type="entry name" value="PROTEIN NEN2"/>
    <property type="match status" value="1"/>
</dbReference>
<keyword evidence="3" id="KW-0269">Exonuclease</keyword>
<dbReference type="CDD" id="cd06127">
    <property type="entry name" value="DEDDh"/>
    <property type="match status" value="1"/>
</dbReference>
<keyword evidence="1" id="KW-0540">Nuclease</keyword>
<dbReference type="EMBL" id="NIAY01000061">
    <property type="protein sequence ID" value="PAB32800.1"/>
    <property type="molecule type" value="Genomic_DNA"/>
</dbReference>
<dbReference type="SUPFAM" id="SSF53098">
    <property type="entry name" value="Ribonuclease H-like"/>
    <property type="match status" value="1"/>
</dbReference>
<dbReference type="InterPro" id="IPR013520">
    <property type="entry name" value="Ribonucl_H"/>
</dbReference>
<dbReference type="Gene3D" id="3.30.420.10">
    <property type="entry name" value="Ribonuclease H-like superfamily/Ribonuclease H"/>
    <property type="match status" value="1"/>
</dbReference>
<keyword evidence="2" id="KW-0378">Hydrolase</keyword>
<dbReference type="PANTHER" id="PTHR30231">
    <property type="entry name" value="DNA POLYMERASE III SUBUNIT EPSILON"/>
    <property type="match status" value="1"/>
</dbReference>
<accession>A0AB73QJP7</accession>
<dbReference type="GO" id="GO:0008408">
    <property type="term" value="F:3'-5' exonuclease activity"/>
    <property type="evidence" value="ECO:0007669"/>
    <property type="project" value="TreeGrafter"/>
</dbReference>
<dbReference type="SMART" id="SM00479">
    <property type="entry name" value="EXOIII"/>
    <property type="match status" value="1"/>
</dbReference>
<reference evidence="5 6" key="1">
    <citation type="submission" date="2017-05" db="EMBL/GenBank/DDBJ databases">
        <title>Comparative genomic of Pseudomonas savastanoi pathovars.</title>
        <authorList>
            <person name="Pintado A."/>
            <person name="Moreno-Perez A."/>
            <person name="Caballo-Ponce E."/>
            <person name="Murillo J."/>
            <person name="Bardaji L."/>
            <person name="Cerboneschi M."/>
            <person name="Rodriguez-Palenzuela P."/>
            <person name="Ramos C."/>
            <person name="Tegli S."/>
        </authorList>
    </citation>
    <scope>NUCLEOTIDE SEQUENCE [LARGE SCALE GENOMIC DNA]</scope>
    <source>
        <strain evidence="5 6">ESC 23</strain>
    </source>
</reference>
<evidence type="ECO:0000256" key="3">
    <source>
        <dbReference type="ARBA" id="ARBA00022839"/>
    </source>
</evidence>